<feature type="region of interest" description="Disordered" evidence="1">
    <location>
        <begin position="122"/>
        <end position="179"/>
    </location>
</feature>
<feature type="region of interest" description="Disordered" evidence="1">
    <location>
        <begin position="197"/>
        <end position="221"/>
    </location>
</feature>
<evidence type="ECO:0000256" key="1">
    <source>
        <dbReference type="SAM" id="MobiDB-lite"/>
    </source>
</evidence>
<feature type="region of interest" description="Disordered" evidence="1">
    <location>
        <begin position="1"/>
        <end position="51"/>
    </location>
</feature>
<sequence>MERGTPVRKPHTSTADLLTWSEIPPENTPATASATRSHQPSDGISKVVFGGQVTDEEVESLNKRKPCSDYKMKEMTGSGIFKTKGENGTSETEDDDQTPANKTGLRMYQQVVGGISQISFGEEEAISPKKPATIPEVAKQRELSGNLESESEAKLKKQFSDAKSKELSGHDIFAPPPEILPRPLAARALALRESITIGDHGSHDGAGGQNNGSSADNVVKTAKKIPNQKFTELSGNDIFKGDAPPASAEKLLSSAKLREMSGSNIFADGKVESRDFLGGVRKPPGGESSIALV</sequence>
<evidence type="ECO:0000313" key="4">
    <source>
        <dbReference type="Proteomes" id="UP000250235"/>
    </source>
</evidence>
<dbReference type="InterPro" id="IPR025131">
    <property type="entry name" value="DUF4057"/>
</dbReference>
<keyword evidence="4" id="KW-1185">Reference proteome</keyword>
<feature type="compositionally biased region" description="Polar residues" evidence="1">
    <location>
        <begin position="28"/>
        <end position="42"/>
    </location>
</feature>
<gene>
    <name evidence="3" type="ORF">F511_41457</name>
</gene>
<dbReference type="OrthoDB" id="1868458at2759"/>
<dbReference type="Pfam" id="PF13266">
    <property type="entry name" value="DUF4057"/>
    <property type="match status" value="1"/>
</dbReference>
<accession>A0A2Z7B531</accession>
<feature type="compositionally biased region" description="Basic residues" evidence="1">
    <location>
        <begin position="1"/>
        <end position="11"/>
    </location>
</feature>
<proteinExistence type="predicted"/>
<dbReference type="PANTHER" id="PTHR31132:SF13">
    <property type="entry name" value="N-LYSINE METHYLTRANSFERASE"/>
    <property type="match status" value="1"/>
</dbReference>
<dbReference type="Proteomes" id="UP000250235">
    <property type="component" value="Unassembled WGS sequence"/>
</dbReference>
<evidence type="ECO:0000259" key="2">
    <source>
        <dbReference type="Pfam" id="PF13266"/>
    </source>
</evidence>
<organism evidence="3 4">
    <name type="scientific">Dorcoceras hygrometricum</name>
    <dbReference type="NCBI Taxonomy" id="472368"/>
    <lineage>
        <taxon>Eukaryota</taxon>
        <taxon>Viridiplantae</taxon>
        <taxon>Streptophyta</taxon>
        <taxon>Embryophyta</taxon>
        <taxon>Tracheophyta</taxon>
        <taxon>Spermatophyta</taxon>
        <taxon>Magnoliopsida</taxon>
        <taxon>eudicotyledons</taxon>
        <taxon>Gunneridae</taxon>
        <taxon>Pentapetalae</taxon>
        <taxon>asterids</taxon>
        <taxon>lamiids</taxon>
        <taxon>Lamiales</taxon>
        <taxon>Gesneriaceae</taxon>
        <taxon>Didymocarpoideae</taxon>
        <taxon>Trichosporeae</taxon>
        <taxon>Loxocarpinae</taxon>
        <taxon>Dorcoceras</taxon>
    </lineage>
</organism>
<reference evidence="3 4" key="1">
    <citation type="journal article" date="2015" name="Proc. Natl. Acad. Sci. U.S.A.">
        <title>The resurrection genome of Boea hygrometrica: A blueprint for survival of dehydration.</title>
        <authorList>
            <person name="Xiao L."/>
            <person name="Yang G."/>
            <person name="Zhang L."/>
            <person name="Yang X."/>
            <person name="Zhao S."/>
            <person name="Ji Z."/>
            <person name="Zhou Q."/>
            <person name="Hu M."/>
            <person name="Wang Y."/>
            <person name="Chen M."/>
            <person name="Xu Y."/>
            <person name="Jin H."/>
            <person name="Xiao X."/>
            <person name="Hu G."/>
            <person name="Bao F."/>
            <person name="Hu Y."/>
            <person name="Wan P."/>
            <person name="Li L."/>
            <person name="Deng X."/>
            <person name="Kuang T."/>
            <person name="Xiang C."/>
            <person name="Zhu J.K."/>
            <person name="Oliver M.J."/>
            <person name="He Y."/>
        </authorList>
    </citation>
    <scope>NUCLEOTIDE SEQUENCE [LARGE SCALE GENOMIC DNA]</scope>
    <source>
        <strain evidence="4">cv. XS01</strain>
    </source>
</reference>
<feature type="domain" description="DUF4057" evidence="2">
    <location>
        <begin position="3"/>
        <end position="291"/>
    </location>
</feature>
<feature type="compositionally biased region" description="Basic and acidic residues" evidence="1">
    <location>
        <begin position="151"/>
        <end position="169"/>
    </location>
</feature>
<dbReference type="AlphaFoldDB" id="A0A2Z7B531"/>
<dbReference type="PANTHER" id="PTHR31132">
    <property type="entry name" value="N-LYSINE METHYLTRANSFERASE"/>
    <property type="match status" value="1"/>
</dbReference>
<feature type="region of interest" description="Disordered" evidence="1">
    <location>
        <begin position="76"/>
        <end position="102"/>
    </location>
</feature>
<evidence type="ECO:0000313" key="3">
    <source>
        <dbReference type="EMBL" id="KZV29130.1"/>
    </source>
</evidence>
<name>A0A2Z7B531_9LAMI</name>
<protein>
    <recommendedName>
        <fullName evidence="2">DUF4057 domain-containing protein</fullName>
    </recommendedName>
</protein>
<dbReference type="EMBL" id="KV009494">
    <property type="protein sequence ID" value="KZV29130.1"/>
    <property type="molecule type" value="Genomic_DNA"/>
</dbReference>